<keyword evidence="2" id="KW-1185">Reference proteome</keyword>
<evidence type="ECO:0000313" key="1">
    <source>
        <dbReference type="EMBL" id="KAK3060684.1"/>
    </source>
</evidence>
<evidence type="ECO:0000313" key="2">
    <source>
        <dbReference type="Proteomes" id="UP001186974"/>
    </source>
</evidence>
<name>A0ACC3D250_9PEZI</name>
<sequence>MDFLHRYRLSSSLHVRLPAIIHPINIVTFHHYHLLQYEDGTIMPVRDPNQALVNFYPRWLVRQIIGLPCTTIEIETQLGDFFPDPDNHAYFQSLFRLSYLLIPAECLLIDSIAPTSFTVDRDAMLRKAWATVQNSSAEHWLHNLGKKMNIEALGLCGIQVFDVDFKSHGLLLPGDGGMAKKLDLAYDAMYSVNGISNQHAVGRFRSAVSTGDLDHVLFWIRKMVGLASTASENTTQKYKAGIVRDEIRWDPQEKVWVDIEVVQSPDLHGITPFLVAVLDITGNDSFGELDVLACLYTFAAGLYKQRRHQGPHLYKVPRHCPVDLRDQTLTPQKVRLIILSYDYEDSSVEARIYTATVSRAWLDALAIHVKTTDLSEVFSLDPNQQFLPSRGVKIECSAWIPLDGDAFSAHHFDDLLERWPEEKLARTDSLDLQPRSPVKGGDDVVDARRDQAVENDGYSVMLNAMLEPLHPLFAATTDASDIGRRRSSDEVD</sequence>
<comment type="caution">
    <text evidence="1">The sequence shown here is derived from an EMBL/GenBank/DDBJ whole genome shotgun (WGS) entry which is preliminary data.</text>
</comment>
<proteinExistence type="predicted"/>
<dbReference type="EMBL" id="JAWDJW010008374">
    <property type="protein sequence ID" value="KAK3060684.1"/>
    <property type="molecule type" value="Genomic_DNA"/>
</dbReference>
<accession>A0ACC3D250</accession>
<protein>
    <submittedName>
        <fullName evidence="1">Uncharacterized protein</fullName>
    </submittedName>
</protein>
<organism evidence="1 2">
    <name type="scientific">Coniosporium uncinatum</name>
    <dbReference type="NCBI Taxonomy" id="93489"/>
    <lineage>
        <taxon>Eukaryota</taxon>
        <taxon>Fungi</taxon>
        <taxon>Dikarya</taxon>
        <taxon>Ascomycota</taxon>
        <taxon>Pezizomycotina</taxon>
        <taxon>Dothideomycetes</taxon>
        <taxon>Dothideomycetes incertae sedis</taxon>
        <taxon>Coniosporium</taxon>
    </lineage>
</organism>
<dbReference type="Proteomes" id="UP001186974">
    <property type="component" value="Unassembled WGS sequence"/>
</dbReference>
<reference evidence="1" key="1">
    <citation type="submission" date="2024-09" db="EMBL/GenBank/DDBJ databases">
        <title>Black Yeasts Isolated from many extreme environments.</title>
        <authorList>
            <person name="Coleine C."/>
            <person name="Stajich J.E."/>
            <person name="Selbmann L."/>
        </authorList>
    </citation>
    <scope>NUCLEOTIDE SEQUENCE</scope>
    <source>
        <strain evidence="1">CCFEE 5737</strain>
    </source>
</reference>
<gene>
    <name evidence="1" type="ORF">LTS18_007991</name>
</gene>